<dbReference type="SUPFAM" id="SSF101478">
    <property type="entry name" value="ADP-ribosylglycohydrolase"/>
    <property type="match status" value="1"/>
</dbReference>
<name>A0ABV5ZNS3_9PSEU</name>
<evidence type="ECO:0000313" key="2">
    <source>
        <dbReference type="Proteomes" id="UP001589693"/>
    </source>
</evidence>
<dbReference type="InterPro" id="IPR036705">
    <property type="entry name" value="Ribosyl_crysJ1_sf"/>
</dbReference>
<reference evidence="1 2" key="1">
    <citation type="submission" date="2024-09" db="EMBL/GenBank/DDBJ databases">
        <authorList>
            <person name="Sun Q."/>
            <person name="Mori K."/>
        </authorList>
    </citation>
    <scope>NUCLEOTIDE SEQUENCE [LARGE SCALE GENOMIC DNA]</scope>
    <source>
        <strain evidence="1 2">TBRC 7907</strain>
    </source>
</reference>
<dbReference type="EMBL" id="JBHLZU010000002">
    <property type="protein sequence ID" value="MFB9902543.1"/>
    <property type="molecule type" value="Genomic_DNA"/>
</dbReference>
<proteinExistence type="predicted"/>
<evidence type="ECO:0000313" key="1">
    <source>
        <dbReference type="EMBL" id="MFB9902543.1"/>
    </source>
</evidence>
<accession>A0ABV5ZNS3</accession>
<dbReference type="Pfam" id="PF03747">
    <property type="entry name" value="ADP_ribosyl_GH"/>
    <property type="match status" value="1"/>
</dbReference>
<comment type="caution">
    <text evidence="1">The sequence shown here is derived from an EMBL/GenBank/DDBJ whole genome shotgun (WGS) entry which is preliminary data.</text>
</comment>
<dbReference type="InterPro" id="IPR005502">
    <property type="entry name" value="Ribosyl_crysJ1"/>
</dbReference>
<gene>
    <name evidence="1" type="ORF">ACFFQA_01195</name>
</gene>
<sequence>MALYNRIDRRSRSRSAASPTAAAASAFDGQGSCGNGAAMRVAPLGAYFVGDPARVAREAELSAEIAHPHPEGIAGAVAVALAAGPGITARDLLGAVLGQMAESQVGQGIAKAAGLLGCATAEAAYQLGNGARVTAQDTVPFTLWVAATRIDDYAAAITACVEAGGNHFRAGNRGYFLEKSFGGGSECVRIDLGSAAVRILHL</sequence>
<dbReference type="Gene3D" id="1.10.4080.10">
    <property type="entry name" value="ADP-ribosylation/Crystallin J1"/>
    <property type="match status" value="1"/>
</dbReference>
<organism evidence="1 2">
    <name type="scientific">Allokutzneria oryzae</name>
    <dbReference type="NCBI Taxonomy" id="1378989"/>
    <lineage>
        <taxon>Bacteria</taxon>
        <taxon>Bacillati</taxon>
        <taxon>Actinomycetota</taxon>
        <taxon>Actinomycetes</taxon>
        <taxon>Pseudonocardiales</taxon>
        <taxon>Pseudonocardiaceae</taxon>
        <taxon>Allokutzneria</taxon>
    </lineage>
</organism>
<dbReference type="Proteomes" id="UP001589693">
    <property type="component" value="Unassembled WGS sequence"/>
</dbReference>
<protein>
    <submittedName>
        <fullName evidence="1">ADP-ribosylglycohydrolase family protein</fullName>
    </submittedName>
</protein>
<keyword evidence="2" id="KW-1185">Reference proteome</keyword>
<dbReference type="RefSeq" id="WP_377849620.1">
    <property type="nucleotide sequence ID" value="NZ_JBHLZU010000002.1"/>
</dbReference>